<feature type="compositionally biased region" description="Polar residues" evidence="1">
    <location>
        <begin position="152"/>
        <end position="161"/>
    </location>
</feature>
<feature type="region of interest" description="Disordered" evidence="1">
    <location>
        <begin position="111"/>
        <end position="161"/>
    </location>
</feature>
<feature type="region of interest" description="Disordered" evidence="1">
    <location>
        <begin position="69"/>
        <end position="95"/>
    </location>
</feature>
<keyword evidence="3" id="KW-1185">Reference proteome</keyword>
<feature type="compositionally biased region" description="Basic and acidic residues" evidence="1">
    <location>
        <begin position="69"/>
        <end position="78"/>
    </location>
</feature>
<dbReference type="Proteomes" id="UP001341840">
    <property type="component" value="Unassembled WGS sequence"/>
</dbReference>
<reference evidence="2 3" key="1">
    <citation type="journal article" date="2023" name="Plants (Basel)">
        <title>Bridging the Gap: Combining Genomics and Transcriptomics Approaches to Understand Stylosanthes scabra, an Orphan Legume from the Brazilian Caatinga.</title>
        <authorList>
            <person name="Ferreira-Neto J.R.C."/>
            <person name="da Silva M.D."/>
            <person name="Binneck E."/>
            <person name="de Melo N.F."/>
            <person name="da Silva R.H."/>
            <person name="de Melo A.L.T.M."/>
            <person name="Pandolfi V."/>
            <person name="Bustamante F.O."/>
            <person name="Brasileiro-Vidal A.C."/>
            <person name="Benko-Iseppon A.M."/>
        </authorList>
    </citation>
    <scope>NUCLEOTIDE SEQUENCE [LARGE SCALE GENOMIC DNA]</scope>
    <source>
        <tissue evidence="2">Leaves</tissue>
    </source>
</reference>
<feature type="region of interest" description="Disordered" evidence="1">
    <location>
        <begin position="1"/>
        <end position="22"/>
    </location>
</feature>
<evidence type="ECO:0000313" key="2">
    <source>
        <dbReference type="EMBL" id="MED6122634.1"/>
    </source>
</evidence>
<dbReference type="EMBL" id="JASCZI010030439">
    <property type="protein sequence ID" value="MED6122634.1"/>
    <property type="molecule type" value="Genomic_DNA"/>
</dbReference>
<protein>
    <submittedName>
        <fullName evidence="2">Uncharacterized protein</fullName>
    </submittedName>
</protein>
<accession>A0ABU6RF27</accession>
<feature type="compositionally biased region" description="Polar residues" evidence="1">
    <location>
        <begin position="1"/>
        <end position="11"/>
    </location>
</feature>
<feature type="compositionally biased region" description="Basic residues" evidence="1">
    <location>
        <begin position="129"/>
        <end position="150"/>
    </location>
</feature>
<evidence type="ECO:0000313" key="3">
    <source>
        <dbReference type="Proteomes" id="UP001341840"/>
    </source>
</evidence>
<evidence type="ECO:0000256" key="1">
    <source>
        <dbReference type="SAM" id="MobiDB-lite"/>
    </source>
</evidence>
<proteinExistence type="predicted"/>
<sequence>MMNSNRGTVHTSPLGPRLEAQPITGSSLGPTCVCRIPTCVELSQQRMHRPVRTMEELCRVLTYLDLEPHQENDPDLGQRKGRYTPQPVPAEAYGGCALGSSRSRLLGSSQWLLGDAPEEPHEQSLLPNRPRKQAKAHRLGKPHRLYRVRRGSTASITSQAP</sequence>
<organism evidence="2 3">
    <name type="scientific">Stylosanthes scabra</name>
    <dbReference type="NCBI Taxonomy" id="79078"/>
    <lineage>
        <taxon>Eukaryota</taxon>
        <taxon>Viridiplantae</taxon>
        <taxon>Streptophyta</taxon>
        <taxon>Embryophyta</taxon>
        <taxon>Tracheophyta</taxon>
        <taxon>Spermatophyta</taxon>
        <taxon>Magnoliopsida</taxon>
        <taxon>eudicotyledons</taxon>
        <taxon>Gunneridae</taxon>
        <taxon>Pentapetalae</taxon>
        <taxon>rosids</taxon>
        <taxon>fabids</taxon>
        <taxon>Fabales</taxon>
        <taxon>Fabaceae</taxon>
        <taxon>Papilionoideae</taxon>
        <taxon>50 kb inversion clade</taxon>
        <taxon>dalbergioids sensu lato</taxon>
        <taxon>Dalbergieae</taxon>
        <taxon>Pterocarpus clade</taxon>
        <taxon>Stylosanthes</taxon>
    </lineage>
</organism>
<comment type="caution">
    <text evidence="2">The sequence shown here is derived from an EMBL/GenBank/DDBJ whole genome shotgun (WGS) entry which is preliminary data.</text>
</comment>
<name>A0ABU6RF27_9FABA</name>
<gene>
    <name evidence="2" type="ORF">PIB30_041575</name>
</gene>